<proteinExistence type="predicted"/>
<evidence type="ECO:0000313" key="1">
    <source>
        <dbReference type="EMBL" id="MBA0677766.1"/>
    </source>
</evidence>
<gene>
    <name evidence="1" type="ORF">Goari_019155</name>
</gene>
<keyword evidence="2" id="KW-1185">Reference proteome</keyword>
<organism evidence="1 2">
    <name type="scientific">Gossypium aridum</name>
    <name type="common">American cotton</name>
    <name type="synonym">Erioxylum aridum</name>
    <dbReference type="NCBI Taxonomy" id="34290"/>
    <lineage>
        <taxon>Eukaryota</taxon>
        <taxon>Viridiplantae</taxon>
        <taxon>Streptophyta</taxon>
        <taxon>Embryophyta</taxon>
        <taxon>Tracheophyta</taxon>
        <taxon>Spermatophyta</taxon>
        <taxon>Magnoliopsida</taxon>
        <taxon>eudicotyledons</taxon>
        <taxon>Gunneridae</taxon>
        <taxon>Pentapetalae</taxon>
        <taxon>rosids</taxon>
        <taxon>malvids</taxon>
        <taxon>Malvales</taxon>
        <taxon>Malvaceae</taxon>
        <taxon>Malvoideae</taxon>
        <taxon>Gossypium</taxon>
    </lineage>
</organism>
<reference evidence="1 2" key="1">
    <citation type="journal article" date="2019" name="Genome Biol. Evol.">
        <title>Insights into the evolution of the New World diploid cottons (Gossypium, subgenus Houzingenia) based on genome sequencing.</title>
        <authorList>
            <person name="Grover C.E."/>
            <person name="Arick M.A. 2nd"/>
            <person name="Thrash A."/>
            <person name="Conover J.L."/>
            <person name="Sanders W.S."/>
            <person name="Peterson D.G."/>
            <person name="Frelichowski J.E."/>
            <person name="Scheffler J.A."/>
            <person name="Scheffler B.E."/>
            <person name="Wendel J.F."/>
        </authorList>
    </citation>
    <scope>NUCLEOTIDE SEQUENCE [LARGE SCALE GENOMIC DNA]</scope>
    <source>
        <strain evidence="1">185</strain>
        <tissue evidence="1">Leaf</tissue>
    </source>
</reference>
<dbReference type="Proteomes" id="UP000593577">
    <property type="component" value="Unassembled WGS sequence"/>
</dbReference>
<name>A0A7J8WRX9_GOSAI</name>
<accession>A0A7J8WRX9</accession>
<evidence type="ECO:0000313" key="2">
    <source>
        <dbReference type="Proteomes" id="UP000593577"/>
    </source>
</evidence>
<comment type="caution">
    <text evidence="1">The sequence shown here is derived from an EMBL/GenBank/DDBJ whole genome shotgun (WGS) entry which is preliminary data.</text>
</comment>
<sequence length="91" mass="9941">AQVKLGPYNKLLGKGVANFGEVVVGSDGGSDVEIDFFEGNVTRSTINRIPTIDFLNRTQQILFKEMAMTIVLKLLGHSIGYVSLQNRISSL</sequence>
<feature type="non-terminal residue" evidence="1">
    <location>
        <position position="1"/>
    </location>
</feature>
<dbReference type="EMBL" id="JABFAA010000003">
    <property type="protein sequence ID" value="MBA0677766.1"/>
    <property type="molecule type" value="Genomic_DNA"/>
</dbReference>
<dbReference type="AlphaFoldDB" id="A0A7J8WRX9"/>
<protein>
    <submittedName>
        <fullName evidence="1">Uncharacterized protein</fullName>
    </submittedName>
</protein>